<dbReference type="STRING" id="1122240.GCA_000620105_03687"/>
<dbReference type="PANTHER" id="PTHR35891:SF3">
    <property type="entry name" value="THIOL:DISULFIDE INTERCHANGE PROTEIN DSBL"/>
    <property type="match status" value="1"/>
</dbReference>
<dbReference type="InterPro" id="IPR001853">
    <property type="entry name" value="DSBA-like_thioredoxin_dom"/>
</dbReference>
<dbReference type="PANTHER" id="PTHR35891">
    <property type="entry name" value="THIOL:DISULFIDE INTERCHANGE PROTEIN DSBA"/>
    <property type="match status" value="1"/>
</dbReference>
<dbReference type="Gene3D" id="3.40.30.10">
    <property type="entry name" value="Glutaredoxin"/>
    <property type="match status" value="1"/>
</dbReference>
<name>A0A2S0P9U1_9NEIS</name>
<comment type="similarity">
    <text evidence="2">Belongs to the thioredoxin family. DsbA subfamily.</text>
</comment>
<evidence type="ECO:0000256" key="2">
    <source>
        <dbReference type="ARBA" id="ARBA00005791"/>
    </source>
</evidence>
<keyword evidence="3 9" id="KW-0732">Signal</keyword>
<dbReference type="OrthoDB" id="9784896at2"/>
<dbReference type="Proteomes" id="UP000244173">
    <property type="component" value="Chromosome"/>
</dbReference>
<evidence type="ECO:0000259" key="10">
    <source>
        <dbReference type="PROSITE" id="PS51352"/>
    </source>
</evidence>
<feature type="signal peptide" evidence="9">
    <location>
        <begin position="1"/>
        <end position="19"/>
    </location>
</feature>
<keyword evidence="12" id="KW-1185">Reference proteome</keyword>
<feature type="disulfide bond" description="Redox-active" evidence="8">
    <location>
        <begin position="54"/>
        <end position="57"/>
    </location>
</feature>
<dbReference type="PIRSF" id="PIRSF001488">
    <property type="entry name" value="Tdi_protein"/>
    <property type="match status" value="1"/>
</dbReference>
<evidence type="ECO:0000313" key="12">
    <source>
        <dbReference type="Proteomes" id="UP000244173"/>
    </source>
</evidence>
<keyword evidence="5 7" id="KW-1015">Disulfide bond</keyword>
<dbReference type="AlphaFoldDB" id="A0A2S0P9U1"/>
<organism evidence="11 12">
    <name type="scientific">Microvirgula aerodenitrificans</name>
    <dbReference type="NCBI Taxonomy" id="57480"/>
    <lineage>
        <taxon>Bacteria</taxon>
        <taxon>Pseudomonadati</taxon>
        <taxon>Pseudomonadota</taxon>
        <taxon>Betaproteobacteria</taxon>
        <taxon>Neisseriales</taxon>
        <taxon>Aquaspirillaceae</taxon>
        <taxon>Microvirgula</taxon>
    </lineage>
</organism>
<dbReference type="InterPro" id="IPR036249">
    <property type="entry name" value="Thioredoxin-like_sf"/>
</dbReference>
<evidence type="ECO:0000256" key="7">
    <source>
        <dbReference type="PIRNR" id="PIRNR001488"/>
    </source>
</evidence>
<keyword evidence="6" id="KW-0676">Redox-active center</keyword>
<evidence type="ECO:0000256" key="6">
    <source>
        <dbReference type="ARBA" id="ARBA00023284"/>
    </source>
</evidence>
<dbReference type="InterPro" id="IPR050824">
    <property type="entry name" value="Thiol_disulfide_DsbA"/>
</dbReference>
<keyword evidence="4 7" id="KW-0574">Periplasm</keyword>
<comment type="subcellular location">
    <subcellularLocation>
        <location evidence="1 7">Periplasm</location>
    </subcellularLocation>
</comment>
<dbReference type="GO" id="GO:0016491">
    <property type="term" value="F:oxidoreductase activity"/>
    <property type="evidence" value="ECO:0007669"/>
    <property type="project" value="InterPro"/>
</dbReference>
<sequence length="206" mass="22892">MKKWLFASLVWLVAATAYAAAPIKEGVDYTVMSPAQPVASKGKIEVLEFYSYTCIHCYHLEPLIETWAKTRPADVDFRREHISWDKSTDGFVKLAATLKATNLERLQMPVFDAVMRDKINLGQPDVLKGWIARQPGVNAASFMQTYGSFGISSAPARAAQLTRTYQIEGTPTLVVGGKYATLAATPERRIEIINALIARVRAEQKK</sequence>
<dbReference type="SUPFAM" id="SSF52833">
    <property type="entry name" value="Thioredoxin-like"/>
    <property type="match status" value="1"/>
</dbReference>
<gene>
    <name evidence="11" type="ORF">DAI18_08985</name>
</gene>
<reference evidence="11 12" key="1">
    <citation type="submission" date="2018-04" db="EMBL/GenBank/DDBJ databases">
        <title>Denitrifier Microvirgula.</title>
        <authorList>
            <person name="Anderson E."/>
            <person name="Jang J."/>
            <person name="Ishii S."/>
        </authorList>
    </citation>
    <scope>NUCLEOTIDE SEQUENCE [LARGE SCALE GENOMIC DNA]</scope>
    <source>
        <strain evidence="11 12">BE2.4</strain>
    </source>
</reference>
<dbReference type="EMBL" id="CP028519">
    <property type="protein sequence ID" value="AVY94160.1"/>
    <property type="molecule type" value="Genomic_DNA"/>
</dbReference>
<dbReference type="KEGG" id="maer:DAI18_08985"/>
<dbReference type="CDD" id="cd03019">
    <property type="entry name" value="DsbA_DsbA"/>
    <property type="match status" value="1"/>
</dbReference>
<proteinExistence type="inferred from homology"/>
<evidence type="ECO:0000256" key="5">
    <source>
        <dbReference type="ARBA" id="ARBA00023157"/>
    </source>
</evidence>
<feature type="chain" id="PRO_5015707488" description="Thiol:disulfide interchange protein" evidence="9">
    <location>
        <begin position="20"/>
        <end position="206"/>
    </location>
</feature>
<accession>A0A2S0P9U1</accession>
<dbReference type="RefSeq" id="WP_107889228.1">
    <property type="nucleotide sequence ID" value="NZ_CP028519.1"/>
</dbReference>
<evidence type="ECO:0000256" key="3">
    <source>
        <dbReference type="ARBA" id="ARBA00022729"/>
    </source>
</evidence>
<evidence type="ECO:0000313" key="11">
    <source>
        <dbReference type="EMBL" id="AVY94160.1"/>
    </source>
</evidence>
<evidence type="ECO:0000256" key="4">
    <source>
        <dbReference type="ARBA" id="ARBA00022764"/>
    </source>
</evidence>
<protein>
    <recommendedName>
        <fullName evidence="7">Thiol:disulfide interchange protein</fullName>
    </recommendedName>
</protein>
<evidence type="ECO:0000256" key="9">
    <source>
        <dbReference type="SAM" id="SignalP"/>
    </source>
</evidence>
<dbReference type="GO" id="GO:0042597">
    <property type="term" value="C:periplasmic space"/>
    <property type="evidence" value="ECO:0007669"/>
    <property type="project" value="UniProtKB-SubCell"/>
</dbReference>
<dbReference type="InterPro" id="IPR013766">
    <property type="entry name" value="Thioredoxin_domain"/>
</dbReference>
<feature type="domain" description="Thioredoxin" evidence="10">
    <location>
        <begin position="9"/>
        <end position="198"/>
    </location>
</feature>
<dbReference type="InterPro" id="IPR023205">
    <property type="entry name" value="DsbA/DsbL"/>
</dbReference>
<dbReference type="Pfam" id="PF01323">
    <property type="entry name" value="DSBA"/>
    <property type="match status" value="1"/>
</dbReference>
<evidence type="ECO:0000256" key="1">
    <source>
        <dbReference type="ARBA" id="ARBA00004418"/>
    </source>
</evidence>
<evidence type="ECO:0000256" key="8">
    <source>
        <dbReference type="PIRSR" id="PIRSR001488-1"/>
    </source>
</evidence>
<dbReference type="PROSITE" id="PS51352">
    <property type="entry name" value="THIOREDOXIN_2"/>
    <property type="match status" value="1"/>
</dbReference>